<dbReference type="PRINTS" id="PR00111">
    <property type="entry name" value="ABHYDROLASE"/>
</dbReference>
<proteinExistence type="predicted"/>
<dbReference type="InterPro" id="IPR000073">
    <property type="entry name" value="AB_hydrolase_1"/>
</dbReference>
<keyword evidence="2" id="KW-0378">Hydrolase</keyword>
<protein>
    <submittedName>
        <fullName evidence="2">Alpha/beta fold hydrolase</fullName>
    </submittedName>
</protein>
<dbReference type="InterPro" id="IPR050266">
    <property type="entry name" value="AB_hydrolase_sf"/>
</dbReference>
<dbReference type="PANTHER" id="PTHR43798:SF33">
    <property type="entry name" value="HYDROLASE, PUTATIVE (AFU_ORTHOLOGUE AFUA_2G14860)-RELATED"/>
    <property type="match status" value="1"/>
</dbReference>
<dbReference type="Proteomes" id="UP001597479">
    <property type="component" value="Unassembled WGS sequence"/>
</dbReference>
<feature type="domain" description="AB hydrolase-1" evidence="1">
    <location>
        <begin position="24"/>
        <end position="246"/>
    </location>
</feature>
<name>A0ABW5VXT9_9MICO</name>
<keyword evidence="3" id="KW-1185">Reference proteome</keyword>
<reference evidence="3" key="1">
    <citation type="journal article" date="2019" name="Int. J. Syst. Evol. Microbiol.">
        <title>The Global Catalogue of Microorganisms (GCM) 10K type strain sequencing project: providing services to taxonomists for standard genome sequencing and annotation.</title>
        <authorList>
            <consortium name="The Broad Institute Genomics Platform"/>
            <consortium name="The Broad Institute Genome Sequencing Center for Infectious Disease"/>
            <person name="Wu L."/>
            <person name="Ma J."/>
        </authorList>
    </citation>
    <scope>NUCLEOTIDE SEQUENCE [LARGE SCALE GENOMIC DNA]</scope>
    <source>
        <strain evidence="3">CCM 7044</strain>
    </source>
</reference>
<dbReference type="GO" id="GO:0016787">
    <property type="term" value="F:hydrolase activity"/>
    <property type="evidence" value="ECO:0007669"/>
    <property type="project" value="UniProtKB-KW"/>
</dbReference>
<dbReference type="SUPFAM" id="SSF53474">
    <property type="entry name" value="alpha/beta-Hydrolases"/>
    <property type="match status" value="1"/>
</dbReference>
<dbReference type="RefSeq" id="WP_377186064.1">
    <property type="nucleotide sequence ID" value="NZ_JBHUOG010000002.1"/>
</dbReference>
<gene>
    <name evidence="2" type="ORF">ACFS27_19315</name>
</gene>
<dbReference type="PANTHER" id="PTHR43798">
    <property type="entry name" value="MONOACYLGLYCEROL LIPASE"/>
    <property type="match status" value="1"/>
</dbReference>
<organism evidence="2 3">
    <name type="scientific">Promicromonospora vindobonensis</name>
    <dbReference type="NCBI Taxonomy" id="195748"/>
    <lineage>
        <taxon>Bacteria</taxon>
        <taxon>Bacillati</taxon>
        <taxon>Actinomycetota</taxon>
        <taxon>Actinomycetes</taxon>
        <taxon>Micrococcales</taxon>
        <taxon>Promicromonosporaceae</taxon>
        <taxon>Promicromonospora</taxon>
    </lineage>
</organism>
<dbReference type="Pfam" id="PF12697">
    <property type="entry name" value="Abhydrolase_6"/>
    <property type="match status" value="1"/>
</dbReference>
<dbReference type="InterPro" id="IPR029058">
    <property type="entry name" value="AB_hydrolase_fold"/>
</dbReference>
<evidence type="ECO:0000313" key="2">
    <source>
        <dbReference type="EMBL" id="MFD2795719.1"/>
    </source>
</evidence>
<comment type="caution">
    <text evidence="2">The sequence shown here is derived from an EMBL/GenBank/DDBJ whole genome shotgun (WGS) entry which is preliminary data.</text>
</comment>
<dbReference type="EMBL" id="JBHUOG010000002">
    <property type="protein sequence ID" value="MFD2795719.1"/>
    <property type="molecule type" value="Genomic_DNA"/>
</dbReference>
<accession>A0ABW5VXT9</accession>
<evidence type="ECO:0000313" key="3">
    <source>
        <dbReference type="Proteomes" id="UP001597479"/>
    </source>
</evidence>
<evidence type="ECO:0000259" key="1">
    <source>
        <dbReference type="Pfam" id="PF12697"/>
    </source>
</evidence>
<dbReference type="Gene3D" id="3.40.50.1820">
    <property type="entry name" value="alpha/beta hydrolase"/>
    <property type="match status" value="1"/>
</dbReference>
<sequence length="278" mass="30383">MSAATNRPTSIHLVEQRPDADESVLFLHGGNVAGWSWSEQAKALSDHHALIPDLPGFGASAQHPWTDLSTTVDELADLVRERAHGGRAHLVGMSLGGVVGTALAARHPDVIRSVFVTGAILRGVQGFTRWAGLAQIRFFGSPWYWRTTARMYRLPPDAIDLFVTTGLGIDRDSVRRMVPQLYDGVPARDLDGLRRLTAPILAIVGEKESRTFRDAMDEVTSRVPHAVARLAPGMHHVWDVEDPDLFHTTLAHWLATGEPSPALLPVGTRRRGTPEAAL</sequence>